<dbReference type="AlphaFoldDB" id="A0A937KAN8"/>
<dbReference type="EMBL" id="JAEUGD010000018">
    <property type="protein sequence ID" value="MBL6445771.1"/>
    <property type="molecule type" value="Genomic_DNA"/>
</dbReference>
<dbReference type="Pfam" id="PF03724">
    <property type="entry name" value="META"/>
    <property type="match status" value="1"/>
</dbReference>
<name>A0A937KAN8_9BACT</name>
<dbReference type="Proteomes" id="UP000614216">
    <property type="component" value="Unassembled WGS sequence"/>
</dbReference>
<dbReference type="RefSeq" id="WP_202855320.1">
    <property type="nucleotide sequence ID" value="NZ_JAEUGD010000018.1"/>
</dbReference>
<evidence type="ECO:0000313" key="2">
    <source>
        <dbReference type="EMBL" id="MBL6445771.1"/>
    </source>
</evidence>
<keyword evidence="3" id="KW-1185">Reference proteome</keyword>
<feature type="domain" description="DUF306" evidence="1">
    <location>
        <begin position="2"/>
        <end position="58"/>
    </location>
</feature>
<dbReference type="InterPro" id="IPR005184">
    <property type="entry name" value="DUF306_Meta_HslJ"/>
</dbReference>
<reference evidence="2" key="1">
    <citation type="submission" date="2021-01" db="EMBL/GenBank/DDBJ databases">
        <title>Fulvivirga kasyanovii gen. nov., sp nov., a novel member of the phylum Bacteroidetes isolated from seawater in a mussel farm.</title>
        <authorList>
            <person name="Zhao L.-H."/>
            <person name="Wang Z.-J."/>
        </authorList>
    </citation>
    <scope>NUCLEOTIDE SEQUENCE</scope>
    <source>
        <strain evidence="2">29W222</strain>
    </source>
</reference>
<protein>
    <submittedName>
        <fullName evidence="2">META domain-containing protein</fullName>
    </submittedName>
</protein>
<accession>A0A937KAN8</accession>
<proteinExistence type="predicted"/>
<evidence type="ECO:0000259" key="1">
    <source>
        <dbReference type="Pfam" id="PF03724"/>
    </source>
</evidence>
<dbReference type="Gene3D" id="2.40.128.270">
    <property type="match status" value="1"/>
</dbReference>
<organism evidence="2 3">
    <name type="scientific">Fulvivirga marina</name>
    <dbReference type="NCBI Taxonomy" id="2494733"/>
    <lineage>
        <taxon>Bacteria</taxon>
        <taxon>Pseudomonadati</taxon>
        <taxon>Bacteroidota</taxon>
        <taxon>Cytophagia</taxon>
        <taxon>Cytophagales</taxon>
        <taxon>Fulvivirgaceae</taxon>
        <taxon>Fulvivirga</taxon>
    </lineage>
</organism>
<sequence length="63" mass="7134">MVDLNENQLDFGTISSTRMICPDIEVEQQLLKQLSGKSYQFKINSNQLVLLETSGNKIVMESN</sequence>
<comment type="caution">
    <text evidence="2">The sequence shown here is derived from an EMBL/GenBank/DDBJ whole genome shotgun (WGS) entry which is preliminary data.</text>
</comment>
<dbReference type="InterPro" id="IPR038670">
    <property type="entry name" value="HslJ-like_sf"/>
</dbReference>
<evidence type="ECO:0000313" key="3">
    <source>
        <dbReference type="Proteomes" id="UP000614216"/>
    </source>
</evidence>
<gene>
    <name evidence="2" type="ORF">JMN32_05590</name>
</gene>